<comment type="caution">
    <text evidence="1">The sequence shown here is derived from an EMBL/GenBank/DDBJ whole genome shotgun (WGS) entry which is preliminary data.</text>
</comment>
<proteinExistence type="predicted"/>
<protein>
    <submittedName>
        <fullName evidence="1">Uncharacterized protein</fullName>
    </submittedName>
</protein>
<reference evidence="1 2" key="1">
    <citation type="submission" date="2023-05" db="EMBL/GenBank/DDBJ databases">
        <title>B98-5 Cell Line De Novo Hybrid Assembly: An Optical Mapping Approach.</title>
        <authorList>
            <person name="Kananen K."/>
            <person name="Auerbach J.A."/>
            <person name="Kautto E."/>
            <person name="Blachly J.S."/>
        </authorList>
    </citation>
    <scope>NUCLEOTIDE SEQUENCE [LARGE SCALE GENOMIC DNA]</scope>
    <source>
        <strain evidence="1">B95-8</strain>
        <tissue evidence="1">Cell line</tissue>
    </source>
</reference>
<accession>A0ABQ9VTC6</accession>
<keyword evidence="2" id="KW-1185">Reference proteome</keyword>
<sequence length="74" mass="8220">MNPWEADRRKRALLGELASRGPSSQLWICGLWGQLGTGGTPGRAVKPKDACGEKKRVQVEWVRRRISDQSTGTE</sequence>
<dbReference type="EMBL" id="JASSZA010000005">
    <property type="protein sequence ID" value="KAK2112625.1"/>
    <property type="molecule type" value="Genomic_DNA"/>
</dbReference>
<organism evidence="1 2">
    <name type="scientific">Saguinus oedipus</name>
    <name type="common">Cotton-top tamarin</name>
    <name type="synonym">Oedipomidas oedipus</name>
    <dbReference type="NCBI Taxonomy" id="9490"/>
    <lineage>
        <taxon>Eukaryota</taxon>
        <taxon>Metazoa</taxon>
        <taxon>Chordata</taxon>
        <taxon>Craniata</taxon>
        <taxon>Vertebrata</taxon>
        <taxon>Euteleostomi</taxon>
        <taxon>Mammalia</taxon>
        <taxon>Eutheria</taxon>
        <taxon>Euarchontoglires</taxon>
        <taxon>Primates</taxon>
        <taxon>Haplorrhini</taxon>
        <taxon>Platyrrhini</taxon>
        <taxon>Cebidae</taxon>
        <taxon>Callitrichinae</taxon>
        <taxon>Saguinus</taxon>
    </lineage>
</organism>
<evidence type="ECO:0000313" key="1">
    <source>
        <dbReference type="EMBL" id="KAK2112625.1"/>
    </source>
</evidence>
<name>A0ABQ9VTC6_SAGOE</name>
<gene>
    <name evidence="1" type="ORF">P7K49_012372</name>
</gene>
<evidence type="ECO:0000313" key="2">
    <source>
        <dbReference type="Proteomes" id="UP001266305"/>
    </source>
</evidence>
<dbReference type="Proteomes" id="UP001266305">
    <property type="component" value="Unassembled WGS sequence"/>
</dbReference>